<dbReference type="GO" id="GO:0000155">
    <property type="term" value="F:phosphorelay sensor kinase activity"/>
    <property type="evidence" value="ECO:0007669"/>
    <property type="project" value="InterPro"/>
</dbReference>
<dbReference type="InterPro" id="IPR005467">
    <property type="entry name" value="His_kinase_dom"/>
</dbReference>
<evidence type="ECO:0000256" key="6">
    <source>
        <dbReference type="ARBA" id="ARBA00022679"/>
    </source>
</evidence>
<evidence type="ECO:0000313" key="13">
    <source>
        <dbReference type="Proteomes" id="UP000315628"/>
    </source>
</evidence>
<evidence type="ECO:0000256" key="2">
    <source>
        <dbReference type="ARBA" id="ARBA00004651"/>
    </source>
</evidence>
<dbReference type="Gene3D" id="1.10.287.130">
    <property type="match status" value="1"/>
</dbReference>
<dbReference type="PANTHER" id="PTHR44936">
    <property type="entry name" value="SENSOR PROTEIN CREC"/>
    <property type="match status" value="1"/>
</dbReference>
<dbReference type="InterPro" id="IPR036097">
    <property type="entry name" value="HisK_dim/P_sf"/>
</dbReference>
<keyword evidence="10" id="KW-0472">Membrane</keyword>
<dbReference type="InterPro" id="IPR050980">
    <property type="entry name" value="2C_sensor_his_kinase"/>
</dbReference>
<dbReference type="InterPro" id="IPR036890">
    <property type="entry name" value="HATPase_C_sf"/>
</dbReference>
<keyword evidence="8" id="KW-0902">Two-component regulatory system</keyword>
<sequence>MRSRLLAALTVPAGIAIVLIVLPLLLALALVTSDPAVVDDPQSVEQWARWALVWLVLACLAVGAGAAWSVGRLADRVEDQLTQITERVADLGSGGRPVRRQGIEEIDRLAQAVTERDVALTRQAATERDLASDVAHQLRTPLTALLMRLEEIAALEDVESIRDEAGVAIEQVARLNDVVATLRSRTSSDAPELPVISLDSVLASLQREYQPAFAAAQRSVRVGGDRGLMVRARPMDLAQIVGTLVENGLRHGDGTVSVVPRRRGPSVVVEICDEGRGIPMAIAPHIFERSVTSRGTGVGLALARDLAAKGGGRLELVRSSPAVFELYLPEGRVTR</sequence>
<dbReference type="Pfam" id="PF02518">
    <property type="entry name" value="HATPase_c"/>
    <property type="match status" value="1"/>
</dbReference>
<organism evidence="12 13">
    <name type="scientific">Marihabitans asiaticum</name>
    <dbReference type="NCBI Taxonomy" id="415218"/>
    <lineage>
        <taxon>Bacteria</taxon>
        <taxon>Bacillati</taxon>
        <taxon>Actinomycetota</taxon>
        <taxon>Actinomycetes</taxon>
        <taxon>Micrococcales</taxon>
        <taxon>Intrasporangiaceae</taxon>
        <taxon>Marihabitans</taxon>
    </lineage>
</organism>
<keyword evidence="10" id="KW-1133">Transmembrane helix</keyword>
<name>A0A560WD47_9MICO</name>
<dbReference type="InterPro" id="IPR003661">
    <property type="entry name" value="HisK_dim/P_dom"/>
</dbReference>
<feature type="transmembrane region" description="Helical" evidence="10">
    <location>
        <begin position="51"/>
        <end position="71"/>
    </location>
</feature>
<comment type="caution">
    <text evidence="12">The sequence shown here is derived from an EMBL/GenBank/DDBJ whole genome shotgun (WGS) entry which is preliminary data.</text>
</comment>
<proteinExistence type="predicted"/>
<gene>
    <name evidence="12" type="ORF">FB557_0964</name>
</gene>
<dbReference type="InterPro" id="IPR003594">
    <property type="entry name" value="HATPase_dom"/>
</dbReference>
<dbReference type="InterPro" id="IPR004358">
    <property type="entry name" value="Sig_transdc_His_kin-like_C"/>
</dbReference>
<dbReference type="GO" id="GO:0005886">
    <property type="term" value="C:plasma membrane"/>
    <property type="evidence" value="ECO:0007669"/>
    <property type="project" value="UniProtKB-SubCell"/>
</dbReference>
<evidence type="ECO:0000256" key="1">
    <source>
        <dbReference type="ARBA" id="ARBA00000085"/>
    </source>
</evidence>
<keyword evidence="10" id="KW-0812">Transmembrane</keyword>
<evidence type="ECO:0000256" key="7">
    <source>
        <dbReference type="ARBA" id="ARBA00022777"/>
    </source>
</evidence>
<keyword evidence="9" id="KW-0843">Virulence</keyword>
<dbReference type="SUPFAM" id="SSF55874">
    <property type="entry name" value="ATPase domain of HSP90 chaperone/DNA topoisomerase II/histidine kinase"/>
    <property type="match status" value="1"/>
</dbReference>
<dbReference type="PANTHER" id="PTHR44936:SF9">
    <property type="entry name" value="SENSOR PROTEIN CREC"/>
    <property type="match status" value="1"/>
</dbReference>
<keyword evidence="4" id="KW-1003">Cell membrane</keyword>
<evidence type="ECO:0000256" key="9">
    <source>
        <dbReference type="ARBA" id="ARBA00023026"/>
    </source>
</evidence>
<feature type="transmembrane region" description="Helical" evidence="10">
    <location>
        <begin position="7"/>
        <end position="31"/>
    </location>
</feature>
<dbReference type="SMART" id="SM00387">
    <property type="entry name" value="HATPase_c"/>
    <property type="match status" value="1"/>
</dbReference>
<reference evidence="12 13" key="1">
    <citation type="submission" date="2019-06" db="EMBL/GenBank/DDBJ databases">
        <title>Sequencing the genomes of 1000 actinobacteria strains.</title>
        <authorList>
            <person name="Klenk H.-P."/>
        </authorList>
    </citation>
    <scope>NUCLEOTIDE SEQUENCE [LARGE SCALE GENOMIC DNA]</scope>
    <source>
        <strain evidence="12 13">DSM 18935</strain>
    </source>
</reference>
<evidence type="ECO:0000256" key="4">
    <source>
        <dbReference type="ARBA" id="ARBA00022475"/>
    </source>
</evidence>
<protein>
    <recommendedName>
        <fullName evidence="3">histidine kinase</fullName>
        <ecNumber evidence="3">2.7.13.3</ecNumber>
    </recommendedName>
</protein>
<dbReference type="EMBL" id="VIUW01000002">
    <property type="protein sequence ID" value="TWD15454.1"/>
    <property type="molecule type" value="Genomic_DNA"/>
</dbReference>
<keyword evidence="6" id="KW-0808">Transferase</keyword>
<dbReference type="EC" id="2.7.13.3" evidence="3"/>
<dbReference type="CDD" id="cd00075">
    <property type="entry name" value="HATPase"/>
    <property type="match status" value="1"/>
</dbReference>
<dbReference type="Gene3D" id="3.30.565.10">
    <property type="entry name" value="Histidine kinase-like ATPase, C-terminal domain"/>
    <property type="match status" value="1"/>
</dbReference>
<feature type="domain" description="Histidine kinase" evidence="11">
    <location>
        <begin position="133"/>
        <end position="332"/>
    </location>
</feature>
<evidence type="ECO:0000256" key="5">
    <source>
        <dbReference type="ARBA" id="ARBA00022553"/>
    </source>
</evidence>
<dbReference type="SUPFAM" id="SSF47384">
    <property type="entry name" value="Homodimeric domain of signal transducing histidine kinase"/>
    <property type="match status" value="1"/>
</dbReference>
<keyword evidence="5" id="KW-0597">Phosphoprotein</keyword>
<evidence type="ECO:0000256" key="8">
    <source>
        <dbReference type="ARBA" id="ARBA00023012"/>
    </source>
</evidence>
<comment type="subcellular location">
    <subcellularLocation>
        <location evidence="2">Cell membrane</location>
        <topology evidence="2">Multi-pass membrane protein</topology>
    </subcellularLocation>
</comment>
<dbReference type="CDD" id="cd00082">
    <property type="entry name" value="HisKA"/>
    <property type="match status" value="1"/>
</dbReference>
<dbReference type="RefSeq" id="WP_144856167.1">
    <property type="nucleotide sequence ID" value="NZ_BAAAYT010000007.1"/>
</dbReference>
<dbReference type="Proteomes" id="UP000315628">
    <property type="component" value="Unassembled WGS sequence"/>
</dbReference>
<dbReference type="PROSITE" id="PS50109">
    <property type="entry name" value="HIS_KIN"/>
    <property type="match status" value="1"/>
</dbReference>
<evidence type="ECO:0000256" key="10">
    <source>
        <dbReference type="SAM" id="Phobius"/>
    </source>
</evidence>
<dbReference type="SMART" id="SM00388">
    <property type="entry name" value="HisKA"/>
    <property type="match status" value="1"/>
</dbReference>
<comment type="catalytic activity">
    <reaction evidence="1">
        <text>ATP + protein L-histidine = ADP + protein N-phospho-L-histidine.</text>
        <dbReference type="EC" id="2.7.13.3"/>
    </reaction>
</comment>
<dbReference type="OrthoDB" id="5499837at2"/>
<keyword evidence="13" id="KW-1185">Reference proteome</keyword>
<accession>A0A560WD47</accession>
<dbReference type="PRINTS" id="PR00344">
    <property type="entry name" value="BCTRLSENSOR"/>
</dbReference>
<dbReference type="Pfam" id="PF00512">
    <property type="entry name" value="HisKA"/>
    <property type="match status" value="1"/>
</dbReference>
<keyword evidence="7 12" id="KW-0418">Kinase</keyword>
<evidence type="ECO:0000256" key="3">
    <source>
        <dbReference type="ARBA" id="ARBA00012438"/>
    </source>
</evidence>
<dbReference type="AlphaFoldDB" id="A0A560WD47"/>
<evidence type="ECO:0000259" key="11">
    <source>
        <dbReference type="PROSITE" id="PS50109"/>
    </source>
</evidence>
<evidence type="ECO:0000313" key="12">
    <source>
        <dbReference type="EMBL" id="TWD15454.1"/>
    </source>
</evidence>